<feature type="region of interest" description="Disordered" evidence="1">
    <location>
        <begin position="637"/>
        <end position="689"/>
    </location>
</feature>
<feature type="region of interest" description="Disordered" evidence="1">
    <location>
        <begin position="1"/>
        <end position="114"/>
    </location>
</feature>
<keyword evidence="3" id="KW-1185">Reference proteome</keyword>
<organism evidence="2 3">
    <name type="scientific">Kwoniella newhampshirensis</name>
    <dbReference type="NCBI Taxonomy" id="1651941"/>
    <lineage>
        <taxon>Eukaryota</taxon>
        <taxon>Fungi</taxon>
        <taxon>Dikarya</taxon>
        <taxon>Basidiomycota</taxon>
        <taxon>Agaricomycotina</taxon>
        <taxon>Tremellomycetes</taxon>
        <taxon>Tremellales</taxon>
        <taxon>Cryptococcaceae</taxon>
        <taxon>Kwoniella</taxon>
    </lineage>
</organism>
<feature type="compositionally biased region" description="Basic residues" evidence="1">
    <location>
        <begin position="1"/>
        <end position="11"/>
    </location>
</feature>
<dbReference type="PANTHER" id="PTHR34065">
    <property type="entry name" value="CELL DIVISION CONTROL PROTEIN 14"/>
    <property type="match status" value="1"/>
</dbReference>
<dbReference type="AlphaFoldDB" id="A0AAW0YWW7"/>
<evidence type="ECO:0000256" key="1">
    <source>
        <dbReference type="SAM" id="MobiDB-lite"/>
    </source>
</evidence>
<feature type="region of interest" description="Disordered" evidence="1">
    <location>
        <begin position="409"/>
        <end position="431"/>
    </location>
</feature>
<comment type="caution">
    <text evidence="2">The sequence shown here is derived from an EMBL/GenBank/DDBJ whole genome shotgun (WGS) entry which is preliminary data.</text>
</comment>
<evidence type="ECO:0000313" key="3">
    <source>
        <dbReference type="Proteomes" id="UP001388673"/>
    </source>
</evidence>
<name>A0AAW0YWW7_9TREE</name>
<feature type="compositionally biased region" description="Low complexity" evidence="1">
    <location>
        <begin position="324"/>
        <end position="341"/>
    </location>
</feature>
<feature type="compositionally biased region" description="Basic and acidic residues" evidence="1">
    <location>
        <begin position="102"/>
        <end position="114"/>
    </location>
</feature>
<dbReference type="KEGG" id="kne:92182415"/>
<feature type="compositionally biased region" description="Basic and acidic residues" evidence="1">
    <location>
        <begin position="24"/>
        <end position="33"/>
    </location>
</feature>
<feature type="compositionally biased region" description="Low complexity" evidence="1">
    <location>
        <begin position="660"/>
        <end position="673"/>
    </location>
</feature>
<sequence length="764" mass="81802">MPRPQGHRKSRSTSALAFLASQGDRSDSNDDNRNNNVPSLASSGPFHPSSSPAIPPTSIRPPLLSRSGRDQERSKCRHRSQLPSVAESSSSASLSVLPGLTRSHEGHAKRSKFVSREVSSEMLEEWLSDVRSLRSSTRRRVAALKGLEQFLVEGCVAQDMDMIKKVVSLQVHHALLSLLTRHTQTLSQFALQTAMPEGDERTTMTTIELTILVKILQGLCLLSRGCKRAVSEGWALEMFIDMLLLLRAQQAQGDEKAIAYNIMELLFCVLVDSPETARRFEKLSGLEAIVRVLKGTGVTKDVRMKCIEFLYFYLLPEQTDQPRVVSSASSSSSSTSSVDSPLYPPSPLSSSPGSNSSVRLQYDKTLPAAAHKEHLSDVDMPFVPMTPRKPPQPALGYLTPSTHKLSVGASASSTSKLPTVPASPRVMPSSSSRGLAAMLDEMDRSGSVTGEEMPTSGRKGSDVGERVGIGLGRGLPKVGGMTRTHFVQRRVSPTNTPAASPSFVDPFCSAKSSERSHSGSSGSSTVVPSSRSISRSSTQPSLAILQSGPYLPNNSTVRRLSVRRVSKSPLVQSTVPANGATPEKVQAMASDASSSSAAIASAPRTPKIRHSRTQSHLSALPPPPPVPPVPDIVSMLPPAEKSFKTPSRPHRAFPSELTKGLPPSASSPSLSTAAGGGIPTPLGASKRISSDKRMVSMSYMKDKEKELGSLVPAKGKVPARKVVKSVEEKKEMLGMWLGNVEQLVQGVEKVSLWGSIGNAGRGKK</sequence>
<proteinExistence type="predicted"/>
<dbReference type="InterPro" id="IPR012535">
    <property type="entry name" value="Cell_div_Cdc14"/>
</dbReference>
<dbReference type="Pfam" id="PF08045">
    <property type="entry name" value="CDC14"/>
    <property type="match status" value="1"/>
</dbReference>
<feature type="region of interest" description="Disordered" evidence="1">
    <location>
        <begin position="446"/>
        <end position="466"/>
    </location>
</feature>
<accession>A0AAW0YWW7</accession>
<reference evidence="2 3" key="1">
    <citation type="journal article" date="2024" name="bioRxiv">
        <title>Comparative genomics of Cryptococcus and Kwoniella reveals pathogenesis evolution and contrasting karyotype dynamics via intercentromeric recombination or chromosome fusion.</title>
        <authorList>
            <person name="Coelho M.A."/>
            <person name="David-Palma M."/>
            <person name="Shea T."/>
            <person name="Bowers K."/>
            <person name="McGinley-Smith S."/>
            <person name="Mohammad A.W."/>
            <person name="Gnirke A."/>
            <person name="Yurkov A.M."/>
            <person name="Nowrousian M."/>
            <person name="Sun S."/>
            <person name="Cuomo C.A."/>
            <person name="Heitman J."/>
        </authorList>
    </citation>
    <scope>NUCLEOTIDE SEQUENCE [LARGE SCALE GENOMIC DNA]</scope>
    <source>
        <strain evidence="2 3">CBS 13917</strain>
    </source>
</reference>
<feature type="compositionally biased region" description="Low complexity" evidence="1">
    <location>
        <begin position="518"/>
        <end position="541"/>
    </location>
</feature>
<dbReference type="EMBL" id="JBCAWK010000009">
    <property type="protein sequence ID" value="KAK8849821.1"/>
    <property type="molecule type" value="Genomic_DNA"/>
</dbReference>
<dbReference type="GeneID" id="92182415"/>
<evidence type="ECO:0000313" key="2">
    <source>
        <dbReference type="EMBL" id="KAK8849821.1"/>
    </source>
</evidence>
<feature type="compositionally biased region" description="Low complexity" evidence="1">
    <location>
        <begin position="81"/>
        <end position="98"/>
    </location>
</feature>
<feature type="region of interest" description="Disordered" evidence="1">
    <location>
        <begin position="492"/>
        <end position="625"/>
    </location>
</feature>
<feature type="region of interest" description="Disordered" evidence="1">
    <location>
        <begin position="324"/>
        <end position="358"/>
    </location>
</feature>
<gene>
    <name evidence="2" type="ORF">IAR55_005157</name>
</gene>
<dbReference type="PANTHER" id="PTHR34065:SF1">
    <property type="entry name" value="CELL DIVISION CONTROL PROTEIN 14"/>
    <property type="match status" value="1"/>
</dbReference>
<feature type="compositionally biased region" description="Low complexity" evidence="1">
    <location>
        <begin position="587"/>
        <end position="602"/>
    </location>
</feature>
<dbReference type="Proteomes" id="UP001388673">
    <property type="component" value="Unassembled WGS sequence"/>
</dbReference>
<dbReference type="RefSeq" id="XP_066801709.1">
    <property type="nucleotide sequence ID" value="XM_066948250.1"/>
</dbReference>
<feature type="compositionally biased region" description="Low complexity" evidence="1">
    <location>
        <begin position="348"/>
        <end position="357"/>
    </location>
</feature>
<protein>
    <submittedName>
        <fullName evidence="2">Uncharacterized protein</fullName>
    </submittedName>
</protein>